<dbReference type="PROSITE" id="PS50118">
    <property type="entry name" value="HMG_BOX_2"/>
    <property type="match status" value="1"/>
</dbReference>
<feature type="region of interest" description="Disordered" evidence="2">
    <location>
        <begin position="600"/>
        <end position="654"/>
    </location>
</feature>
<keyword evidence="5" id="KW-1185">Reference proteome</keyword>
<accession>A0A210R277</accession>
<feature type="DNA-binding region" description="HMG box" evidence="1">
    <location>
        <begin position="655"/>
        <end position="714"/>
    </location>
</feature>
<dbReference type="EMBL" id="NEDP02000790">
    <property type="protein sequence ID" value="OWF55005.1"/>
    <property type="molecule type" value="Genomic_DNA"/>
</dbReference>
<dbReference type="GO" id="GO:0003677">
    <property type="term" value="F:DNA binding"/>
    <property type="evidence" value="ECO:0007669"/>
    <property type="project" value="UniProtKB-UniRule"/>
</dbReference>
<dbReference type="Pfam" id="PF00505">
    <property type="entry name" value="HMG_box"/>
    <property type="match status" value="1"/>
</dbReference>
<feature type="compositionally biased region" description="Acidic residues" evidence="2">
    <location>
        <begin position="550"/>
        <end position="583"/>
    </location>
</feature>
<feature type="region of interest" description="Disordered" evidence="2">
    <location>
        <begin position="411"/>
        <end position="437"/>
    </location>
</feature>
<dbReference type="STRING" id="6573.A0A210R277"/>
<evidence type="ECO:0000259" key="3">
    <source>
        <dbReference type="PROSITE" id="PS50118"/>
    </source>
</evidence>
<dbReference type="InterPro" id="IPR036910">
    <property type="entry name" value="HMG_box_dom_sf"/>
</dbReference>
<feature type="region of interest" description="Disordered" evidence="2">
    <location>
        <begin position="204"/>
        <end position="223"/>
    </location>
</feature>
<feature type="compositionally biased region" description="Polar residues" evidence="2">
    <location>
        <begin position="165"/>
        <end position="174"/>
    </location>
</feature>
<keyword evidence="1" id="KW-0238">DNA-binding</keyword>
<feature type="region of interest" description="Disordered" evidence="2">
    <location>
        <begin position="165"/>
        <end position="184"/>
    </location>
</feature>
<dbReference type="InterPro" id="IPR009071">
    <property type="entry name" value="HMG_box_dom"/>
</dbReference>
<feature type="compositionally biased region" description="Basic residues" evidence="2">
    <location>
        <begin position="613"/>
        <end position="628"/>
    </location>
</feature>
<feature type="region of interest" description="Disordered" evidence="2">
    <location>
        <begin position="470"/>
        <end position="495"/>
    </location>
</feature>
<name>A0A210R277_MIZYE</name>
<reference evidence="4 5" key="1">
    <citation type="journal article" date="2017" name="Nat. Ecol. Evol.">
        <title>Scallop genome provides insights into evolution of bilaterian karyotype and development.</title>
        <authorList>
            <person name="Wang S."/>
            <person name="Zhang J."/>
            <person name="Jiao W."/>
            <person name="Li J."/>
            <person name="Xun X."/>
            <person name="Sun Y."/>
            <person name="Guo X."/>
            <person name="Huan P."/>
            <person name="Dong B."/>
            <person name="Zhang L."/>
            <person name="Hu X."/>
            <person name="Sun X."/>
            <person name="Wang J."/>
            <person name="Zhao C."/>
            <person name="Wang Y."/>
            <person name="Wang D."/>
            <person name="Huang X."/>
            <person name="Wang R."/>
            <person name="Lv J."/>
            <person name="Li Y."/>
            <person name="Zhang Z."/>
            <person name="Liu B."/>
            <person name="Lu W."/>
            <person name="Hui Y."/>
            <person name="Liang J."/>
            <person name="Zhou Z."/>
            <person name="Hou R."/>
            <person name="Li X."/>
            <person name="Liu Y."/>
            <person name="Li H."/>
            <person name="Ning X."/>
            <person name="Lin Y."/>
            <person name="Zhao L."/>
            <person name="Xing Q."/>
            <person name="Dou J."/>
            <person name="Li Y."/>
            <person name="Mao J."/>
            <person name="Guo H."/>
            <person name="Dou H."/>
            <person name="Li T."/>
            <person name="Mu C."/>
            <person name="Jiang W."/>
            <person name="Fu Q."/>
            <person name="Fu X."/>
            <person name="Miao Y."/>
            <person name="Liu J."/>
            <person name="Yu Q."/>
            <person name="Li R."/>
            <person name="Liao H."/>
            <person name="Li X."/>
            <person name="Kong Y."/>
            <person name="Jiang Z."/>
            <person name="Chourrout D."/>
            <person name="Li R."/>
            <person name="Bao Z."/>
        </authorList>
    </citation>
    <scope>NUCLEOTIDE SEQUENCE [LARGE SCALE GENOMIC DNA]</scope>
    <source>
        <strain evidence="4 5">PY_sf001</strain>
    </source>
</reference>
<dbReference type="OrthoDB" id="4777606at2759"/>
<feature type="region of interest" description="Disordered" evidence="2">
    <location>
        <begin position="315"/>
        <end position="353"/>
    </location>
</feature>
<evidence type="ECO:0000256" key="2">
    <source>
        <dbReference type="SAM" id="MobiDB-lite"/>
    </source>
</evidence>
<dbReference type="InterPro" id="IPR042477">
    <property type="entry name" value="HMGXB4"/>
</dbReference>
<protein>
    <submittedName>
        <fullName evidence="4">HMG domain-containing protein 4</fullName>
    </submittedName>
</protein>
<sequence>MASKRKLEEDAETFATPSKTQKMLDEVKRSGRVRKKPARFKDTGEESDEDGEIVKTPKSPESVSPGTAKSVPSPKGAPTVTVPFILKPDAVASPAKGPKPKAIVAKSPGVIMIQNPSLLGTGAETNPLVVSPHVVSVPTVAPVTVPVVVQSPVIPPVQSPVTIKAKTQTSQSADFDNKSGRVRKKSKKVLEMEAFEEAERIKTTTKKVPETKGSQKSPAARKSGHIGIVGKAADTVLTAVTLTGLSQGVAAEVGKLTAVKMEPAEQMLDTSIPPQALPQPAIPGKMDPALANLPPFPPSKLGTLSKPAIPGKIDPVLANLPPFPPSKLGNSSKKGKKKKDDIGPITTPPLIAPASPIVAGAKKVKTTPKAKKSKQQELMEVEPHLMGGAMSVGVTEEQDIGVLQSGSLSDSSVKVKTEPTSPGKTVKRGLKGSPSAIDPSLIETGIRMPQSIAGQSGSVIKMLLNTPTQFSSPTVSTQSINTSEKAQKLGTSPEAMDTSIVKSEAMYLGDESTILLSTDIMEHTETVGDEDVYDKKKQKKIIKKTILMDPMDDDEDDDDLDDLDDDDDDFDNGDEAGEWEFENQDGKLVIADFPKKGNEELEEDKQAVDSNKGKKSPKRPTPKKRPQSKGKADGADADGEQGDGKKGGKAAKEKKKKRLTAYTMWCNTVRNKVLSENQGMDFAQLSRRLGEIWQGLPAKAKMAWKRKAKREARKLMGKGLLISTSKGGGGVITTTIPSSHAMSAAAAAAAANTTAHATPTQQATPAAQPVKVITAMREEPATTKAFGIEPIDVSAHLKLVGESLGIIGMRLQEHRGLIAVQGSLSVLLDSMLCALGPLMCLTTQIPEMNGCSDETHSRTLDNVAFFMPGL</sequence>
<feature type="region of interest" description="Disordered" evidence="2">
    <location>
        <begin position="1"/>
        <end position="77"/>
    </location>
</feature>
<feature type="compositionally biased region" description="Polar residues" evidence="2">
    <location>
        <begin position="411"/>
        <end position="423"/>
    </location>
</feature>
<evidence type="ECO:0000313" key="4">
    <source>
        <dbReference type="EMBL" id="OWF55005.1"/>
    </source>
</evidence>
<dbReference type="SUPFAM" id="SSF47095">
    <property type="entry name" value="HMG-box"/>
    <property type="match status" value="1"/>
</dbReference>
<evidence type="ECO:0000256" key="1">
    <source>
        <dbReference type="PROSITE-ProRule" id="PRU00267"/>
    </source>
</evidence>
<feature type="compositionally biased region" description="Polar residues" evidence="2">
    <location>
        <begin position="470"/>
        <end position="484"/>
    </location>
</feature>
<keyword evidence="1" id="KW-0539">Nucleus</keyword>
<gene>
    <name evidence="4" type="ORF">KP79_PYT09274</name>
</gene>
<feature type="region of interest" description="Disordered" evidence="2">
    <location>
        <begin position="544"/>
        <end position="588"/>
    </location>
</feature>
<dbReference type="SMART" id="SM00398">
    <property type="entry name" value="HMG"/>
    <property type="match status" value="1"/>
</dbReference>
<dbReference type="Proteomes" id="UP000242188">
    <property type="component" value="Unassembled WGS sequence"/>
</dbReference>
<dbReference type="GO" id="GO:0005634">
    <property type="term" value="C:nucleus"/>
    <property type="evidence" value="ECO:0007669"/>
    <property type="project" value="UniProtKB-UniRule"/>
</dbReference>
<organism evidence="4 5">
    <name type="scientific">Mizuhopecten yessoensis</name>
    <name type="common">Japanese scallop</name>
    <name type="synonym">Patinopecten yessoensis</name>
    <dbReference type="NCBI Taxonomy" id="6573"/>
    <lineage>
        <taxon>Eukaryota</taxon>
        <taxon>Metazoa</taxon>
        <taxon>Spiralia</taxon>
        <taxon>Lophotrochozoa</taxon>
        <taxon>Mollusca</taxon>
        <taxon>Bivalvia</taxon>
        <taxon>Autobranchia</taxon>
        <taxon>Pteriomorphia</taxon>
        <taxon>Pectinida</taxon>
        <taxon>Pectinoidea</taxon>
        <taxon>Pectinidae</taxon>
        <taxon>Mizuhopecten</taxon>
    </lineage>
</organism>
<evidence type="ECO:0000313" key="5">
    <source>
        <dbReference type="Proteomes" id="UP000242188"/>
    </source>
</evidence>
<comment type="caution">
    <text evidence="4">The sequence shown here is derived from an EMBL/GenBank/DDBJ whole genome shotgun (WGS) entry which is preliminary data.</text>
</comment>
<dbReference type="AlphaFoldDB" id="A0A210R277"/>
<proteinExistence type="predicted"/>
<dbReference type="PANTHER" id="PTHR46584">
    <property type="entry name" value="HMG DOMAIN-CONTAINING PROTEIN 4"/>
    <property type="match status" value="1"/>
</dbReference>
<dbReference type="PANTHER" id="PTHR46584:SF1">
    <property type="entry name" value="HMG DOMAIN-CONTAINING PROTEIN 4"/>
    <property type="match status" value="1"/>
</dbReference>
<feature type="domain" description="HMG box" evidence="3">
    <location>
        <begin position="655"/>
        <end position="714"/>
    </location>
</feature>
<dbReference type="Gene3D" id="1.10.30.10">
    <property type="entry name" value="High mobility group box domain"/>
    <property type="match status" value="1"/>
</dbReference>